<dbReference type="Proteomes" id="UP000595374">
    <property type="component" value="Chromosome"/>
</dbReference>
<reference evidence="2 3" key="1">
    <citation type="submission" date="2020-12" db="EMBL/GenBank/DDBJ databases">
        <title>FDA dAtabase for Regulatory Grade micrObial Sequences (FDA-ARGOS): Supporting development and validation of Infectious Disease Dx tests.</title>
        <authorList>
            <person name="Sproer C."/>
            <person name="Gronow S."/>
            <person name="Severitt S."/>
            <person name="Schroder I."/>
            <person name="Tallon L."/>
            <person name="Sadzewicz L."/>
            <person name="Zhao X."/>
            <person name="Boylan J."/>
            <person name="Ott S."/>
            <person name="Bowen H."/>
            <person name="Vavikolanu K."/>
            <person name="Mehta A."/>
            <person name="Aluvathingal J."/>
            <person name="Nadendla S."/>
            <person name="Lowell S."/>
            <person name="Myers T."/>
            <person name="Yan Y."/>
            <person name="Sichtig H."/>
        </authorList>
    </citation>
    <scope>NUCLEOTIDE SEQUENCE [LARGE SCALE GENOMIC DNA]</scope>
    <source>
        <strain evidence="2 3">FDAARGOS_990</strain>
    </source>
</reference>
<dbReference type="EMBL" id="CP065989">
    <property type="protein sequence ID" value="QQB13581.1"/>
    <property type="molecule type" value="Genomic_DNA"/>
</dbReference>
<accession>A0A7T4DIN4</accession>
<gene>
    <name evidence="2" type="ORF">I6H47_12265</name>
</gene>
<sequence>MTESRGRAFGWTLVSLRRVHPTTEQVEMPVRDALAGNGSEKSGQSESRRRTGGPQVMVAQAGESGDQ</sequence>
<organism evidence="2 3">
    <name type="scientific">Brevibacterium casei</name>
    <dbReference type="NCBI Taxonomy" id="33889"/>
    <lineage>
        <taxon>Bacteria</taxon>
        <taxon>Bacillati</taxon>
        <taxon>Actinomycetota</taxon>
        <taxon>Actinomycetes</taxon>
        <taxon>Micrococcales</taxon>
        <taxon>Brevibacteriaceae</taxon>
        <taxon>Brevibacterium</taxon>
    </lineage>
</organism>
<evidence type="ECO:0000313" key="2">
    <source>
        <dbReference type="EMBL" id="QQB13581.1"/>
    </source>
</evidence>
<protein>
    <submittedName>
        <fullName evidence="2">Uncharacterized protein</fullName>
    </submittedName>
</protein>
<proteinExistence type="predicted"/>
<evidence type="ECO:0000256" key="1">
    <source>
        <dbReference type="SAM" id="MobiDB-lite"/>
    </source>
</evidence>
<name>A0A7T4DIN4_9MICO</name>
<dbReference type="AlphaFoldDB" id="A0A7T4DIN4"/>
<evidence type="ECO:0000313" key="3">
    <source>
        <dbReference type="Proteomes" id="UP000595374"/>
    </source>
</evidence>
<feature type="region of interest" description="Disordered" evidence="1">
    <location>
        <begin position="19"/>
        <end position="67"/>
    </location>
</feature>
<dbReference type="RefSeq" id="WP_198498765.1">
    <property type="nucleotide sequence ID" value="NZ_CP065989.1"/>
</dbReference>